<keyword evidence="1" id="KW-0547">Nucleotide-binding</keyword>
<dbReference type="InterPro" id="IPR050625">
    <property type="entry name" value="ParA/MinD_ATPase"/>
</dbReference>
<evidence type="ECO:0000313" key="4">
    <source>
        <dbReference type="EMBL" id="MBC8560489.1"/>
    </source>
</evidence>
<dbReference type="SUPFAM" id="SSF52540">
    <property type="entry name" value="P-loop containing nucleoside triphosphate hydrolases"/>
    <property type="match status" value="1"/>
</dbReference>
<dbReference type="GO" id="GO:0005524">
    <property type="term" value="F:ATP binding"/>
    <property type="evidence" value="ECO:0007669"/>
    <property type="project" value="UniProtKB-KW"/>
</dbReference>
<dbReference type="GO" id="GO:0009898">
    <property type="term" value="C:cytoplasmic side of plasma membrane"/>
    <property type="evidence" value="ECO:0007669"/>
    <property type="project" value="TreeGrafter"/>
</dbReference>
<dbReference type="Proteomes" id="UP000610760">
    <property type="component" value="Unassembled WGS sequence"/>
</dbReference>
<keyword evidence="2" id="KW-0067">ATP-binding</keyword>
<dbReference type="Gene3D" id="3.40.50.300">
    <property type="entry name" value="P-loop containing nucleotide triphosphate hydrolases"/>
    <property type="match status" value="1"/>
</dbReference>
<name>A0A926I809_9FIRM</name>
<sequence>MARVLSITSGKGGVGKSTVCVGLGMAYALLGKSVLMIEFDVGLRGMDLMLGISDRIVYDLGDLLEGRCNINKAIVESPWNSNLNVIVAPVSMESSIAMEDVNILVAGLRPHFDIIILDTPAGLGLSMRIAAMSDMALVVATPDSVCVRDGGKVVSALHKADMGSHRLVINRVNNRLVKKQIVADLDEVIDGVGSQLIGVLPEDQEMQLCTSKGLPLSAGARIVRICKAIALRIEGEYIPLLVN</sequence>
<keyword evidence="5" id="KW-1185">Reference proteome</keyword>
<dbReference type="Pfam" id="PF01656">
    <property type="entry name" value="CbiA"/>
    <property type="match status" value="1"/>
</dbReference>
<dbReference type="PANTHER" id="PTHR43384:SF6">
    <property type="entry name" value="SEPTUM SITE-DETERMINING PROTEIN MIND HOMOLOG, CHLOROPLASTIC"/>
    <property type="match status" value="1"/>
</dbReference>
<evidence type="ECO:0000256" key="1">
    <source>
        <dbReference type="ARBA" id="ARBA00022741"/>
    </source>
</evidence>
<organism evidence="4 5">
    <name type="scientific">Fumia xinanensis</name>
    <dbReference type="NCBI Taxonomy" id="2763659"/>
    <lineage>
        <taxon>Bacteria</taxon>
        <taxon>Bacillati</taxon>
        <taxon>Bacillota</taxon>
        <taxon>Clostridia</taxon>
        <taxon>Eubacteriales</taxon>
        <taxon>Oscillospiraceae</taxon>
        <taxon>Fumia</taxon>
    </lineage>
</organism>
<evidence type="ECO:0000256" key="2">
    <source>
        <dbReference type="ARBA" id="ARBA00022840"/>
    </source>
</evidence>
<feature type="domain" description="CobQ/CobB/MinD/ParA nucleotide binding" evidence="3">
    <location>
        <begin position="6"/>
        <end position="215"/>
    </location>
</feature>
<dbReference type="RefSeq" id="WP_249295476.1">
    <property type="nucleotide sequence ID" value="NZ_JACRSV010000003.1"/>
</dbReference>
<dbReference type="GO" id="GO:0005829">
    <property type="term" value="C:cytosol"/>
    <property type="evidence" value="ECO:0007669"/>
    <property type="project" value="TreeGrafter"/>
</dbReference>
<dbReference type="PANTHER" id="PTHR43384">
    <property type="entry name" value="SEPTUM SITE-DETERMINING PROTEIN MIND HOMOLOG, CHLOROPLASTIC-RELATED"/>
    <property type="match status" value="1"/>
</dbReference>
<dbReference type="InterPro" id="IPR027417">
    <property type="entry name" value="P-loop_NTPase"/>
</dbReference>
<dbReference type="GO" id="GO:0016887">
    <property type="term" value="F:ATP hydrolysis activity"/>
    <property type="evidence" value="ECO:0007669"/>
    <property type="project" value="TreeGrafter"/>
</dbReference>
<evidence type="ECO:0000259" key="3">
    <source>
        <dbReference type="Pfam" id="PF01656"/>
    </source>
</evidence>
<accession>A0A926I809</accession>
<proteinExistence type="predicted"/>
<evidence type="ECO:0000313" key="5">
    <source>
        <dbReference type="Proteomes" id="UP000610760"/>
    </source>
</evidence>
<dbReference type="AlphaFoldDB" id="A0A926I809"/>
<gene>
    <name evidence="4" type="ORF">H8710_10485</name>
</gene>
<reference evidence="4" key="1">
    <citation type="submission" date="2020-08" db="EMBL/GenBank/DDBJ databases">
        <title>Genome public.</title>
        <authorList>
            <person name="Liu C."/>
            <person name="Sun Q."/>
        </authorList>
    </citation>
    <scope>NUCLEOTIDE SEQUENCE</scope>
    <source>
        <strain evidence="4">NSJ-33</strain>
    </source>
</reference>
<dbReference type="EMBL" id="JACRSV010000003">
    <property type="protein sequence ID" value="MBC8560489.1"/>
    <property type="molecule type" value="Genomic_DNA"/>
</dbReference>
<protein>
    <submittedName>
        <fullName evidence="4">AAA family ATPase</fullName>
    </submittedName>
</protein>
<dbReference type="InterPro" id="IPR002586">
    <property type="entry name" value="CobQ/CobB/MinD/ParA_Nub-bd_dom"/>
</dbReference>
<dbReference type="GO" id="GO:0051782">
    <property type="term" value="P:negative regulation of cell division"/>
    <property type="evidence" value="ECO:0007669"/>
    <property type="project" value="TreeGrafter"/>
</dbReference>
<comment type="caution">
    <text evidence="4">The sequence shown here is derived from an EMBL/GenBank/DDBJ whole genome shotgun (WGS) entry which is preliminary data.</text>
</comment>